<dbReference type="AlphaFoldDB" id="A0A2N3KBV1"/>
<dbReference type="InterPro" id="IPR001789">
    <property type="entry name" value="Sig_transdc_resp-reg_receiver"/>
</dbReference>
<feature type="compositionally biased region" description="Low complexity" evidence="2">
    <location>
        <begin position="170"/>
        <end position="179"/>
    </location>
</feature>
<evidence type="ECO:0000259" key="3">
    <source>
        <dbReference type="PROSITE" id="PS50110"/>
    </source>
</evidence>
<evidence type="ECO:0000256" key="2">
    <source>
        <dbReference type="SAM" id="MobiDB-lite"/>
    </source>
</evidence>
<protein>
    <recommendedName>
        <fullName evidence="3">Response regulatory domain-containing protein</fullName>
    </recommendedName>
</protein>
<dbReference type="PANTHER" id="PTHR14136">
    <property type="entry name" value="BTB_POZ DOMAIN-CONTAINING PROTEIN KCTD9"/>
    <property type="match status" value="1"/>
</dbReference>
<evidence type="ECO:0000313" key="5">
    <source>
        <dbReference type="Proteomes" id="UP000233597"/>
    </source>
</evidence>
<dbReference type="EMBL" id="NWTK01000026">
    <property type="protein sequence ID" value="PKR47986.1"/>
    <property type="molecule type" value="Genomic_DNA"/>
</dbReference>
<feature type="region of interest" description="Disordered" evidence="2">
    <location>
        <begin position="145"/>
        <end position="259"/>
    </location>
</feature>
<dbReference type="InterPro" id="IPR001646">
    <property type="entry name" value="5peptide_repeat"/>
</dbReference>
<proteinExistence type="predicted"/>
<feature type="compositionally biased region" description="Polar residues" evidence="2">
    <location>
        <begin position="182"/>
        <end position="191"/>
    </location>
</feature>
<reference evidence="4 5" key="1">
    <citation type="submission" date="2017-09" db="EMBL/GenBank/DDBJ databases">
        <title>Biodiversity and function of Thalassospira species in the particle-attached aromatic-hydrocarbon-degrading consortia from the surface seawater of the South China Sea.</title>
        <authorList>
            <person name="Dong C."/>
            <person name="Liu R."/>
            <person name="Shao Z."/>
        </authorList>
    </citation>
    <scope>NUCLEOTIDE SEQUENCE [LARGE SCALE GENOMIC DNA]</scope>
    <source>
        <strain evidence="4 5">CSC1P2</strain>
    </source>
</reference>
<comment type="caution">
    <text evidence="4">The sequence shown here is derived from an EMBL/GenBank/DDBJ whole genome shotgun (WGS) entry which is preliminary data.</text>
</comment>
<dbReference type="OrthoDB" id="7908941at2"/>
<dbReference type="Gene3D" id="2.160.20.80">
    <property type="entry name" value="E3 ubiquitin-protein ligase SopA"/>
    <property type="match status" value="1"/>
</dbReference>
<feature type="region of interest" description="Disordered" evidence="2">
    <location>
        <begin position="299"/>
        <end position="334"/>
    </location>
</feature>
<dbReference type="SUPFAM" id="SSF52172">
    <property type="entry name" value="CheY-like"/>
    <property type="match status" value="1"/>
</dbReference>
<dbReference type="Pfam" id="PF00805">
    <property type="entry name" value="Pentapeptide"/>
    <property type="match status" value="2"/>
</dbReference>
<evidence type="ECO:0000313" key="4">
    <source>
        <dbReference type="EMBL" id="PKR47986.1"/>
    </source>
</evidence>
<dbReference type="InterPro" id="IPR051082">
    <property type="entry name" value="Pentapeptide-BTB/POZ_domain"/>
</dbReference>
<gene>
    <name evidence="4" type="ORF">COO20_25295</name>
</gene>
<dbReference type="InterPro" id="IPR011006">
    <property type="entry name" value="CheY-like_superfamily"/>
</dbReference>
<feature type="domain" description="Response regulatory" evidence="3">
    <location>
        <begin position="8"/>
        <end position="131"/>
    </location>
</feature>
<sequence>MSSMSDLSVLYADYSPKAASLVREALQPLNIGAFYTCETQEETLAMAHRYRPRLVMVSLQLEGYQGIKTIGYLRALSGGQEDPYFNQVPVLLGAKTLTREAMRHAVSVGIEGVFRQPVNPDRLHRIINTVVKTPRRFVLEGDYFGPARKKTNNAQPEPANASSREEANAEENATPNAGADTANDNASTPADESTDTNHDGSSDGLQVNRRSRQSNAGVILRPGGKTTSVSRPPAARSRATASGITLPRPPAKGEKKAAAMALSDEDLVAPPSKQAAAAMLEAGDLLRSNQEAAKSVATLGTAETKKPAPETAKPAAVASDTAPSSETEDEDDDVLANNDENLIEVDIKTALLTHKTWVDTGGKEGQMVSFENADLRDEDLEGIDLTRCVLPQASLQNANCEGAVLRRCDLTMANFTGANLKNAILAASRLSGANFKDASLAGTVFLGADLANASLRGAKLINCDFSGCNLARTDFRDADLSSAKGLFSEQIQRARINANTRLPRDMRLKTV</sequence>
<organism evidence="4 5">
    <name type="scientific">Thalassospira marina</name>
    <dbReference type="NCBI Taxonomy" id="2048283"/>
    <lineage>
        <taxon>Bacteria</taxon>
        <taxon>Pseudomonadati</taxon>
        <taxon>Pseudomonadota</taxon>
        <taxon>Alphaproteobacteria</taxon>
        <taxon>Rhodospirillales</taxon>
        <taxon>Thalassospiraceae</taxon>
        <taxon>Thalassospira</taxon>
    </lineage>
</organism>
<dbReference type="Gene3D" id="3.40.50.2300">
    <property type="match status" value="1"/>
</dbReference>
<comment type="caution">
    <text evidence="1">Lacks conserved residue(s) required for the propagation of feature annotation.</text>
</comment>
<name>A0A2N3KBV1_9PROT</name>
<evidence type="ECO:0000256" key="1">
    <source>
        <dbReference type="PROSITE-ProRule" id="PRU00169"/>
    </source>
</evidence>
<feature type="compositionally biased region" description="Low complexity" evidence="2">
    <location>
        <begin position="227"/>
        <end position="242"/>
    </location>
</feature>
<dbReference type="Proteomes" id="UP000233597">
    <property type="component" value="Unassembled WGS sequence"/>
</dbReference>
<dbReference type="GO" id="GO:0000160">
    <property type="term" value="P:phosphorelay signal transduction system"/>
    <property type="evidence" value="ECO:0007669"/>
    <property type="project" value="InterPro"/>
</dbReference>
<dbReference type="SUPFAM" id="SSF141571">
    <property type="entry name" value="Pentapeptide repeat-like"/>
    <property type="match status" value="1"/>
</dbReference>
<dbReference type="PANTHER" id="PTHR14136:SF17">
    <property type="entry name" value="BTB_POZ DOMAIN-CONTAINING PROTEIN KCTD9"/>
    <property type="match status" value="1"/>
</dbReference>
<accession>A0A2N3KBV1</accession>
<dbReference type="PROSITE" id="PS50110">
    <property type="entry name" value="RESPONSE_REGULATORY"/>
    <property type="match status" value="1"/>
</dbReference>